<sequence length="296" mass="31076">MGIFVGLFTPPLAALLRDVVTPVVFSLMTLVLLRVDPVQVLGYLRRPLLVLALLIWLLVASPVIAWAVCAALGFEGPLAAALVIMATGCAATSSPAFARLVGLDGEISLVAAVLSTLLVPFTAPPLALGLMGIDLAISLEGLMLRLALVVGLPLLLSIAIRRVLGPRRLAEWGRAVDGASVLLVVLYGFGVMDGILARLLAEPRFVLAGIALAFAGAFALNLATALAFFPFGKRVALSAGLLSGNRNMALYLAVLPAATDARILMFFALCQFPLFLSPFLLRAVYARLVPEPQPAS</sequence>
<dbReference type="Proteomes" id="UP001526430">
    <property type="component" value="Unassembled WGS sequence"/>
</dbReference>
<keyword evidence="4 5" id="KW-0472">Membrane</keyword>
<evidence type="ECO:0008006" key="8">
    <source>
        <dbReference type="Google" id="ProtNLM"/>
    </source>
</evidence>
<dbReference type="InterPro" id="IPR002657">
    <property type="entry name" value="BilAc:Na_symport/Acr3"/>
</dbReference>
<dbReference type="InterPro" id="IPR038770">
    <property type="entry name" value="Na+/solute_symporter_sf"/>
</dbReference>
<evidence type="ECO:0000256" key="2">
    <source>
        <dbReference type="ARBA" id="ARBA00022692"/>
    </source>
</evidence>
<comment type="subcellular location">
    <subcellularLocation>
        <location evidence="1">Membrane</location>
        <topology evidence="1">Multi-pass membrane protein</topology>
    </subcellularLocation>
</comment>
<feature type="transmembrane region" description="Helical" evidence="5">
    <location>
        <begin position="142"/>
        <end position="160"/>
    </location>
</feature>
<organism evidence="6 7">
    <name type="scientific">Sabulicella glaciei</name>
    <dbReference type="NCBI Taxonomy" id="2984948"/>
    <lineage>
        <taxon>Bacteria</taxon>
        <taxon>Pseudomonadati</taxon>
        <taxon>Pseudomonadota</taxon>
        <taxon>Alphaproteobacteria</taxon>
        <taxon>Acetobacterales</taxon>
        <taxon>Acetobacteraceae</taxon>
        <taxon>Sabulicella</taxon>
    </lineage>
</organism>
<comment type="caution">
    <text evidence="6">The sequence shown here is derived from an EMBL/GenBank/DDBJ whole genome shotgun (WGS) entry which is preliminary data.</text>
</comment>
<feature type="transmembrane region" description="Helical" evidence="5">
    <location>
        <begin position="109"/>
        <end position="130"/>
    </location>
</feature>
<feature type="transmembrane region" description="Helical" evidence="5">
    <location>
        <begin position="250"/>
        <end position="276"/>
    </location>
</feature>
<evidence type="ECO:0000256" key="1">
    <source>
        <dbReference type="ARBA" id="ARBA00004141"/>
    </source>
</evidence>
<keyword evidence="2 5" id="KW-0812">Transmembrane</keyword>
<dbReference type="EMBL" id="JAPFQI010000007">
    <property type="protein sequence ID" value="MCW8086224.1"/>
    <property type="molecule type" value="Genomic_DNA"/>
</dbReference>
<keyword evidence="3 5" id="KW-1133">Transmembrane helix</keyword>
<feature type="transmembrane region" description="Helical" evidence="5">
    <location>
        <begin position="181"/>
        <end position="200"/>
    </location>
</feature>
<evidence type="ECO:0000256" key="5">
    <source>
        <dbReference type="SAM" id="Phobius"/>
    </source>
</evidence>
<keyword evidence="7" id="KW-1185">Reference proteome</keyword>
<gene>
    <name evidence="6" type="ORF">OF850_11345</name>
</gene>
<dbReference type="Gene3D" id="1.20.1530.20">
    <property type="match status" value="1"/>
</dbReference>
<reference evidence="6 7" key="1">
    <citation type="submission" date="2022-10" db="EMBL/GenBank/DDBJ databases">
        <title>Roseococcus glaciei nov., sp. nov., isolated from glacier.</title>
        <authorList>
            <person name="Liu Q."/>
            <person name="Xin Y.-H."/>
        </authorList>
    </citation>
    <scope>NUCLEOTIDE SEQUENCE [LARGE SCALE GENOMIC DNA]</scope>
    <source>
        <strain evidence="6 7">MDT2-1-1</strain>
    </source>
</reference>
<feature type="transmembrane region" description="Helical" evidence="5">
    <location>
        <begin position="206"/>
        <end position="229"/>
    </location>
</feature>
<feature type="transmembrane region" description="Helical" evidence="5">
    <location>
        <begin position="79"/>
        <end position="97"/>
    </location>
</feature>
<dbReference type="Pfam" id="PF01758">
    <property type="entry name" value="SBF"/>
    <property type="match status" value="1"/>
</dbReference>
<evidence type="ECO:0000256" key="3">
    <source>
        <dbReference type="ARBA" id="ARBA00022989"/>
    </source>
</evidence>
<protein>
    <recommendedName>
        <fullName evidence="8">Bile acid:sodium symporter</fullName>
    </recommendedName>
</protein>
<evidence type="ECO:0000313" key="7">
    <source>
        <dbReference type="Proteomes" id="UP001526430"/>
    </source>
</evidence>
<proteinExistence type="predicted"/>
<feature type="transmembrane region" description="Helical" evidence="5">
    <location>
        <begin position="12"/>
        <end position="35"/>
    </location>
</feature>
<evidence type="ECO:0000313" key="6">
    <source>
        <dbReference type="EMBL" id="MCW8086224.1"/>
    </source>
</evidence>
<accession>A0ABT3NVP0</accession>
<evidence type="ECO:0000256" key="4">
    <source>
        <dbReference type="ARBA" id="ARBA00023136"/>
    </source>
</evidence>
<feature type="transmembrane region" description="Helical" evidence="5">
    <location>
        <begin position="47"/>
        <end position="73"/>
    </location>
</feature>
<name>A0ABT3NVP0_9PROT</name>